<protein>
    <submittedName>
        <fullName evidence="1">Uncharacterized protein</fullName>
    </submittedName>
</protein>
<evidence type="ECO:0000313" key="2">
    <source>
        <dbReference type="Proteomes" id="UP000002287"/>
    </source>
</evidence>
<reference evidence="1 2" key="1">
    <citation type="submission" date="2007-03" db="EMBL/GenBank/DDBJ databases">
        <title>Complete sequence of plasmid pBVIE05 of Burkholderia vietnamiensis G4.</title>
        <authorList>
            <consortium name="US DOE Joint Genome Institute"/>
            <person name="Copeland A."/>
            <person name="Lucas S."/>
            <person name="Lapidus A."/>
            <person name="Barry K."/>
            <person name="Detter J.C."/>
            <person name="Glavina del Rio T."/>
            <person name="Hammon N."/>
            <person name="Israni S."/>
            <person name="Dalin E."/>
            <person name="Tice H."/>
            <person name="Pitluck S."/>
            <person name="Chain P."/>
            <person name="Malfatti S."/>
            <person name="Shin M."/>
            <person name="Vergez L."/>
            <person name="Schmutz J."/>
            <person name="Larimer F."/>
            <person name="Land M."/>
            <person name="Hauser L."/>
            <person name="Kyrpides N."/>
            <person name="Tiedje J."/>
            <person name="Richardson P."/>
        </authorList>
    </citation>
    <scope>NUCLEOTIDE SEQUENCE [LARGE SCALE GENOMIC DNA]</scope>
    <source>
        <strain evidence="2">G4 / LMG 22486</strain>
        <plasmid evidence="1 2">pBVIE05</plasmid>
    </source>
</reference>
<dbReference type="EMBL" id="CP000621">
    <property type="protein sequence ID" value="ABO60578.1"/>
    <property type="molecule type" value="Genomic_DNA"/>
</dbReference>
<name>A4JWC5_BURVG</name>
<organism evidence="1 2">
    <name type="scientific">Burkholderia vietnamiensis (strain G4 / LMG 22486)</name>
    <name type="common">Burkholderia cepacia (strain R1808)</name>
    <dbReference type="NCBI Taxonomy" id="269482"/>
    <lineage>
        <taxon>Bacteria</taxon>
        <taxon>Pseudomonadati</taxon>
        <taxon>Pseudomonadota</taxon>
        <taxon>Betaproteobacteria</taxon>
        <taxon>Burkholderiales</taxon>
        <taxon>Burkholderiaceae</taxon>
        <taxon>Burkholderia</taxon>
        <taxon>Burkholderia cepacia complex</taxon>
    </lineage>
</organism>
<evidence type="ECO:0000313" key="1">
    <source>
        <dbReference type="EMBL" id="ABO60578.1"/>
    </source>
</evidence>
<dbReference type="Proteomes" id="UP000002287">
    <property type="component" value="Plasmid pBVIE05"/>
</dbReference>
<gene>
    <name evidence="1" type="ordered locus">Bcep1808_7708</name>
</gene>
<proteinExistence type="predicted"/>
<accession>A4JWC5</accession>
<sequence>MILPPIKLDEEVDNVVKLRTPFKAPVPEERYLVAPVAECQHFNGPFLVDDTLAEVTCGRCKQKLNPMWVLKQLVQKENRWHAHFARYQEEMKRLAERSRTKCRHCGEMTPISHK</sequence>
<dbReference type="HOGENOM" id="CLU_2116448_0_0_4"/>
<keyword evidence="1" id="KW-0614">Plasmid</keyword>
<dbReference type="KEGG" id="bvi:Bcep1808_7708"/>
<geneLocation type="plasmid" evidence="1 2">
    <name>pBVIE05</name>
</geneLocation>
<dbReference type="AlphaFoldDB" id="A4JWC5"/>